<organism evidence="2 3">
    <name type="scientific">Cardiocondyla obscurior</name>
    <dbReference type="NCBI Taxonomy" id="286306"/>
    <lineage>
        <taxon>Eukaryota</taxon>
        <taxon>Metazoa</taxon>
        <taxon>Ecdysozoa</taxon>
        <taxon>Arthropoda</taxon>
        <taxon>Hexapoda</taxon>
        <taxon>Insecta</taxon>
        <taxon>Pterygota</taxon>
        <taxon>Neoptera</taxon>
        <taxon>Endopterygota</taxon>
        <taxon>Hymenoptera</taxon>
        <taxon>Apocrita</taxon>
        <taxon>Aculeata</taxon>
        <taxon>Formicoidea</taxon>
        <taxon>Formicidae</taxon>
        <taxon>Myrmicinae</taxon>
        <taxon>Cardiocondyla</taxon>
    </lineage>
</organism>
<comment type="caution">
    <text evidence="2">The sequence shown here is derived from an EMBL/GenBank/DDBJ whole genome shotgun (WGS) entry which is preliminary data.</text>
</comment>
<protein>
    <submittedName>
        <fullName evidence="2">Uncharacterized protein</fullName>
    </submittedName>
</protein>
<reference evidence="2 3" key="1">
    <citation type="submission" date="2023-03" db="EMBL/GenBank/DDBJ databases">
        <title>High recombination rates correlate with genetic variation in Cardiocondyla obscurior ants.</title>
        <authorList>
            <person name="Errbii M."/>
        </authorList>
    </citation>
    <scope>NUCLEOTIDE SEQUENCE [LARGE SCALE GENOMIC DNA]</scope>
    <source>
        <strain evidence="2">Alpha-2009</strain>
        <tissue evidence="2">Whole body</tissue>
    </source>
</reference>
<sequence>MLTRSDSARRMAVRHYAHQYTVRLTDEKITDENVSSENSDAEDYYPLIHRSAKGIAVNASAHRQAREVTWDETVRSKITSSSNNSFSHAFYRLKMLRLRSRRFSYNFIADQRIIFLSFFFWGDIFDIFAASELKYRIRINCLRKI</sequence>
<keyword evidence="1" id="KW-0472">Membrane</keyword>
<accession>A0AAW2GMZ8</accession>
<proteinExistence type="predicted"/>
<evidence type="ECO:0000256" key="1">
    <source>
        <dbReference type="SAM" id="Phobius"/>
    </source>
</evidence>
<keyword evidence="1" id="KW-1133">Transmembrane helix</keyword>
<keyword evidence="3" id="KW-1185">Reference proteome</keyword>
<keyword evidence="1" id="KW-0812">Transmembrane</keyword>
<dbReference type="Proteomes" id="UP001430953">
    <property type="component" value="Unassembled WGS sequence"/>
</dbReference>
<evidence type="ECO:0000313" key="2">
    <source>
        <dbReference type="EMBL" id="KAL0127576.1"/>
    </source>
</evidence>
<evidence type="ECO:0000313" key="3">
    <source>
        <dbReference type="Proteomes" id="UP001430953"/>
    </source>
</evidence>
<name>A0AAW2GMZ8_9HYME</name>
<gene>
    <name evidence="2" type="ORF">PUN28_003097</name>
</gene>
<dbReference type="EMBL" id="JADYXP020000003">
    <property type="protein sequence ID" value="KAL0127576.1"/>
    <property type="molecule type" value="Genomic_DNA"/>
</dbReference>
<feature type="transmembrane region" description="Helical" evidence="1">
    <location>
        <begin position="103"/>
        <end position="121"/>
    </location>
</feature>
<dbReference type="AlphaFoldDB" id="A0AAW2GMZ8"/>